<evidence type="ECO:0000259" key="8">
    <source>
        <dbReference type="PROSITE" id="PS50928"/>
    </source>
</evidence>
<feature type="domain" description="ABC transmembrane type-1" evidence="8">
    <location>
        <begin position="76"/>
        <end position="291"/>
    </location>
</feature>
<keyword evidence="10" id="KW-1185">Reference proteome</keyword>
<feature type="transmembrane region" description="Helical" evidence="7">
    <location>
        <begin position="217"/>
        <end position="242"/>
    </location>
</feature>
<dbReference type="Proteomes" id="UP001209713">
    <property type="component" value="Unassembled WGS sequence"/>
</dbReference>
<dbReference type="InterPro" id="IPR050809">
    <property type="entry name" value="UgpAE/MalFG_permease"/>
</dbReference>
<reference evidence="9 10" key="1">
    <citation type="submission" date="2022-10" db="EMBL/GenBank/DDBJ databases">
        <title>Marinomonas transparenta sp. nov. and Marinomonas sargassi sp. nov., isolated from marine alga (Sargassum natans (L.) Gaillon).</title>
        <authorList>
            <person name="Wang Y."/>
        </authorList>
    </citation>
    <scope>NUCLEOTIDE SEQUENCE [LARGE SCALE GENOMIC DNA]</scope>
    <source>
        <strain evidence="9 10">C2222</strain>
    </source>
</reference>
<dbReference type="Pfam" id="PF00528">
    <property type="entry name" value="BPD_transp_1"/>
    <property type="match status" value="1"/>
</dbReference>
<keyword evidence="3" id="KW-1003">Cell membrane</keyword>
<feature type="transmembrane region" description="Helical" evidence="7">
    <location>
        <begin position="272"/>
        <end position="294"/>
    </location>
</feature>
<evidence type="ECO:0000256" key="6">
    <source>
        <dbReference type="ARBA" id="ARBA00023136"/>
    </source>
</evidence>
<keyword evidence="6 7" id="KW-0472">Membrane</keyword>
<keyword evidence="5 7" id="KW-1133">Transmembrane helix</keyword>
<dbReference type="PANTHER" id="PTHR43227:SF11">
    <property type="entry name" value="BLL4140 PROTEIN"/>
    <property type="match status" value="1"/>
</dbReference>
<dbReference type="InterPro" id="IPR035906">
    <property type="entry name" value="MetI-like_sf"/>
</dbReference>
<proteinExistence type="inferred from homology"/>
<accession>A0ABT2YVT7</accession>
<evidence type="ECO:0000256" key="3">
    <source>
        <dbReference type="ARBA" id="ARBA00022475"/>
    </source>
</evidence>
<protein>
    <submittedName>
        <fullName evidence="9">ABC transporter permease subunit</fullName>
    </submittedName>
</protein>
<comment type="caution">
    <text evidence="9">The sequence shown here is derived from an EMBL/GenBank/DDBJ whole genome shotgun (WGS) entry which is preliminary data.</text>
</comment>
<dbReference type="SUPFAM" id="SSF161098">
    <property type="entry name" value="MetI-like"/>
    <property type="match status" value="1"/>
</dbReference>
<dbReference type="InterPro" id="IPR000515">
    <property type="entry name" value="MetI-like"/>
</dbReference>
<dbReference type="PANTHER" id="PTHR43227">
    <property type="entry name" value="BLL4140 PROTEIN"/>
    <property type="match status" value="1"/>
</dbReference>
<keyword evidence="4 7" id="KW-0812">Transmembrane</keyword>
<evidence type="ECO:0000256" key="1">
    <source>
        <dbReference type="ARBA" id="ARBA00004651"/>
    </source>
</evidence>
<evidence type="ECO:0000256" key="4">
    <source>
        <dbReference type="ARBA" id="ARBA00022692"/>
    </source>
</evidence>
<evidence type="ECO:0000256" key="2">
    <source>
        <dbReference type="ARBA" id="ARBA00022448"/>
    </source>
</evidence>
<keyword evidence="2 7" id="KW-0813">Transport</keyword>
<evidence type="ECO:0000256" key="5">
    <source>
        <dbReference type="ARBA" id="ARBA00022989"/>
    </source>
</evidence>
<dbReference type="Gene3D" id="1.10.3720.10">
    <property type="entry name" value="MetI-like"/>
    <property type="match status" value="1"/>
</dbReference>
<feature type="transmembrane region" description="Helical" evidence="7">
    <location>
        <begin position="15"/>
        <end position="34"/>
    </location>
</feature>
<sequence length="304" mass="34402">MSPLPSLLGRIKENWQVYVLLAPMVIWFILFLYAPMGGLQIAFKDFSLFRGISGSAWVGFEHFRTLFEDENFLRAVKNTFIISFYGLIFGFPIPIMVALMFNEIHHYIFKRVSQTIAYLPHFISVVIVAGLVISFLSPTTGILNLVLESLGFDKIYFLTNPDYFRTIFISSNIWKEAGFNSIVYLAAIASVNPSLYESAKVDGATRFQMMYKITLPTILPTILIMLIISIGNMVEVGFEYIILLYQPSTFETADVISTYIYRVGLQGSQYDVATAAGLFNAVVAFVLVYTANWLSRKYSSSSLW</sequence>
<organism evidence="9 10">
    <name type="scientific">Marinomonas sargassi</name>
    <dbReference type="NCBI Taxonomy" id="2984494"/>
    <lineage>
        <taxon>Bacteria</taxon>
        <taxon>Pseudomonadati</taxon>
        <taxon>Pseudomonadota</taxon>
        <taxon>Gammaproteobacteria</taxon>
        <taxon>Oceanospirillales</taxon>
        <taxon>Oceanospirillaceae</taxon>
        <taxon>Marinomonas</taxon>
    </lineage>
</organism>
<comment type="subcellular location">
    <subcellularLocation>
        <location evidence="1 7">Cell membrane</location>
        <topology evidence="1 7">Multi-pass membrane protein</topology>
    </subcellularLocation>
</comment>
<dbReference type="CDD" id="cd06261">
    <property type="entry name" value="TM_PBP2"/>
    <property type="match status" value="1"/>
</dbReference>
<feature type="transmembrane region" description="Helical" evidence="7">
    <location>
        <begin position="177"/>
        <end position="196"/>
    </location>
</feature>
<evidence type="ECO:0000313" key="10">
    <source>
        <dbReference type="Proteomes" id="UP001209713"/>
    </source>
</evidence>
<name>A0ABT2YVT7_9GAMM</name>
<dbReference type="RefSeq" id="WP_263531383.1">
    <property type="nucleotide sequence ID" value="NZ_JAOVZB010000007.1"/>
</dbReference>
<dbReference type="EMBL" id="JAOVZB010000007">
    <property type="protein sequence ID" value="MCV2403999.1"/>
    <property type="molecule type" value="Genomic_DNA"/>
</dbReference>
<evidence type="ECO:0000313" key="9">
    <source>
        <dbReference type="EMBL" id="MCV2403999.1"/>
    </source>
</evidence>
<gene>
    <name evidence="9" type="ORF">OFY17_14105</name>
</gene>
<evidence type="ECO:0000256" key="7">
    <source>
        <dbReference type="RuleBase" id="RU363032"/>
    </source>
</evidence>
<feature type="transmembrane region" description="Helical" evidence="7">
    <location>
        <begin position="80"/>
        <end position="101"/>
    </location>
</feature>
<dbReference type="PROSITE" id="PS50928">
    <property type="entry name" value="ABC_TM1"/>
    <property type="match status" value="1"/>
</dbReference>
<feature type="transmembrane region" description="Helical" evidence="7">
    <location>
        <begin position="122"/>
        <end position="147"/>
    </location>
</feature>
<comment type="similarity">
    <text evidence="7">Belongs to the binding-protein-dependent transport system permease family.</text>
</comment>